<dbReference type="PANTHER" id="PTHR21310:SF15">
    <property type="entry name" value="AMINOGLYCOSIDE PHOSPHOTRANSFERASE DOMAIN-CONTAINING PROTEIN"/>
    <property type="match status" value="1"/>
</dbReference>
<dbReference type="RefSeq" id="WP_344179566.1">
    <property type="nucleotide sequence ID" value="NZ_BAAANC010000003.1"/>
</dbReference>
<accession>A0ABN2BTM2</accession>
<evidence type="ECO:0000313" key="2">
    <source>
        <dbReference type="EMBL" id="GAA1545819.1"/>
    </source>
</evidence>
<dbReference type="SUPFAM" id="SSF56112">
    <property type="entry name" value="Protein kinase-like (PK-like)"/>
    <property type="match status" value="1"/>
</dbReference>
<evidence type="ECO:0000259" key="1">
    <source>
        <dbReference type="Pfam" id="PF01636"/>
    </source>
</evidence>
<dbReference type="InterPro" id="IPR002575">
    <property type="entry name" value="Aminoglycoside_PTrfase"/>
</dbReference>
<evidence type="ECO:0000313" key="3">
    <source>
        <dbReference type="Proteomes" id="UP001500363"/>
    </source>
</evidence>
<sequence length="298" mass="33003">MKRQIDLAGINALLDRAGIAPHELSAHEELTEGTYNSVYRLTVGDRQLVLKVAPDPSSPGLSHEQALIRTETEFYQAARGKAPVPEVVYADAEVLLMTALPGTTMRGLTTAERTTYRRELGAIVRNLHEIVGADGFGYPQRGLVSTWAVAFQRMLDDVLADAERYCVELPTGVSRQLALDRFELLNTVRTPRLVHFDLWDGNILVDGGRISGLIDGERAFWGDPVAEFVSLTLFSSVDDELLAGYGSDIDRERLALYRVYLYLIMLVERVPRGDDDEGMLTLITRHLTKELAALGATS</sequence>
<gene>
    <name evidence="2" type="ORF">GCM10009741_56620</name>
</gene>
<dbReference type="EMBL" id="BAAANC010000003">
    <property type="protein sequence ID" value="GAA1545819.1"/>
    <property type="molecule type" value="Genomic_DNA"/>
</dbReference>
<dbReference type="PANTHER" id="PTHR21310">
    <property type="entry name" value="AMINOGLYCOSIDE PHOSPHOTRANSFERASE-RELATED-RELATED"/>
    <property type="match status" value="1"/>
</dbReference>
<dbReference type="InterPro" id="IPR051678">
    <property type="entry name" value="AGP_Transferase"/>
</dbReference>
<name>A0ABN2BTM2_9ACTN</name>
<organism evidence="2 3">
    <name type="scientific">Kribbella lupini</name>
    <dbReference type="NCBI Taxonomy" id="291602"/>
    <lineage>
        <taxon>Bacteria</taxon>
        <taxon>Bacillati</taxon>
        <taxon>Actinomycetota</taxon>
        <taxon>Actinomycetes</taxon>
        <taxon>Propionibacteriales</taxon>
        <taxon>Kribbellaceae</taxon>
        <taxon>Kribbella</taxon>
    </lineage>
</organism>
<dbReference type="InterPro" id="IPR011009">
    <property type="entry name" value="Kinase-like_dom_sf"/>
</dbReference>
<protein>
    <submittedName>
        <fullName evidence="2">Aminoglycoside phosphotransferase family protein</fullName>
    </submittedName>
</protein>
<dbReference type="Gene3D" id="3.30.200.20">
    <property type="entry name" value="Phosphorylase Kinase, domain 1"/>
    <property type="match status" value="1"/>
</dbReference>
<keyword evidence="3" id="KW-1185">Reference proteome</keyword>
<comment type="caution">
    <text evidence="2">The sequence shown here is derived from an EMBL/GenBank/DDBJ whole genome shotgun (WGS) entry which is preliminary data.</text>
</comment>
<proteinExistence type="predicted"/>
<feature type="domain" description="Aminoglycoside phosphotransferase" evidence="1">
    <location>
        <begin position="29"/>
        <end position="256"/>
    </location>
</feature>
<dbReference type="Pfam" id="PF01636">
    <property type="entry name" value="APH"/>
    <property type="match status" value="1"/>
</dbReference>
<reference evidence="2 3" key="1">
    <citation type="journal article" date="2019" name="Int. J. Syst. Evol. Microbiol.">
        <title>The Global Catalogue of Microorganisms (GCM) 10K type strain sequencing project: providing services to taxonomists for standard genome sequencing and annotation.</title>
        <authorList>
            <consortium name="The Broad Institute Genomics Platform"/>
            <consortium name="The Broad Institute Genome Sequencing Center for Infectious Disease"/>
            <person name="Wu L."/>
            <person name="Ma J."/>
        </authorList>
    </citation>
    <scope>NUCLEOTIDE SEQUENCE [LARGE SCALE GENOMIC DNA]</scope>
    <source>
        <strain evidence="2 3">JCM 14303</strain>
    </source>
</reference>
<dbReference type="Gene3D" id="3.90.1200.10">
    <property type="match status" value="1"/>
</dbReference>
<dbReference type="Proteomes" id="UP001500363">
    <property type="component" value="Unassembled WGS sequence"/>
</dbReference>